<dbReference type="SUPFAM" id="SSF111321">
    <property type="entry name" value="AF1104-like"/>
    <property type="match status" value="1"/>
</dbReference>
<evidence type="ECO:0000256" key="4">
    <source>
        <dbReference type="ARBA" id="ARBA00022596"/>
    </source>
</evidence>
<reference evidence="12 13" key="1">
    <citation type="journal article" date="2022" name="Nat. Ecol. Evol.">
        <title>A masculinizing supergene underlies an exaggerated male reproductive morph in a spider.</title>
        <authorList>
            <person name="Hendrickx F."/>
            <person name="De Corte Z."/>
            <person name="Sonet G."/>
            <person name="Van Belleghem S.M."/>
            <person name="Kostlbacher S."/>
            <person name="Vangestel C."/>
        </authorList>
    </citation>
    <scope>NUCLEOTIDE SEQUENCE [LARGE SCALE GENOMIC DNA]</scope>
    <source>
        <strain evidence="12">W744_W776</strain>
    </source>
</reference>
<dbReference type="PANTHER" id="PTHR12260">
    <property type="entry name" value="DAMAGE-CONTROL PHOSPHATASE ARMT1"/>
    <property type="match status" value="1"/>
</dbReference>
<evidence type="ECO:0000256" key="5">
    <source>
        <dbReference type="ARBA" id="ARBA00022723"/>
    </source>
</evidence>
<evidence type="ECO:0000256" key="8">
    <source>
        <dbReference type="ARBA" id="ARBA00045980"/>
    </source>
</evidence>
<comment type="catalytic activity">
    <reaction evidence="2 10">
        <text>beta-D-fructose 1-phosphate + H2O = D-fructose + phosphate</text>
        <dbReference type="Rhea" id="RHEA:35603"/>
        <dbReference type="ChEBI" id="CHEBI:15377"/>
        <dbReference type="ChEBI" id="CHEBI:37721"/>
        <dbReference type="ChEBI" id="CHEBI:43474"/>
        <dbReference type="ChEBI" id="CHEBI:138881"/>
    </reaction>
</comment>
<dbReference type="AlphaFoldDB" id="A0AAV6VDM4"/>
<proteinExistence type="inferred from homology"/>
<comment type="caution">
    <text evidence="12">The sequence shown here is derived from an EMBL/GenBank/DDBJ whole genome shotgun (WGS) entry which is preliminary data.</text>
</comment>
<dbReference type="Proteomes" id="UP000827092">
    <property type="component" value="Unassembled WGS sequence"/>
</dbReference>
<evidence type="ECO:0000256" key="2">
    <source>
        <dbReference type="ARBA" id="ARBA00001326"/>
    </source>
</evidence>
<dbReference type="InterPro" id="IPR039763">
    <property type="entry name" value="ARMT1"/>
</dbReference>
<dbReference type="GO" id="GO:0005634">
    <property type="term" value="C:nucleus"/>
    <property type="evidence" value="ECO:0007669"/>
    <property type="project" value="TreeGrafter"/>
</dbReference>
<keyword evidence="10" id="KW-0489">Methyltransferase</keyword>
<comment type="similarity">
    <text evidence="3 10">Belongs to the damage-control phosphatase family. Sugar phosphate phosphatase III subfamily.</text>
</comment>
<evidence type="ECO:0000256" key="3">
    <source>
        <dbReference type="ARBA" id="ARBA00009519"/>
    </source>
</evidence>
<dbReference type="Pfam" id="PF01937">
    <property type="entry name" value="ARMT1-like_dom"/>
    <property type="match status" value="1"/>
</dbReference>
<dbReference type="PANTHER" id="PTHR12260:SF6">
    <property type="entry name" value="DAMAGE-CONTROL PHOSPHATASE ARMT1"/>
    <property type="match status" value="1"/>
</dbReference>
<dbReference type="GO" id="GO:0006974">
    <property type="term" value="P:DNA damage response"/>
    <property type="evidence" value="ECO:0007669"/>
    <property type="project" value="TreeGrafter"/>
</dbReference>
<name>A0AAV6VDM4_9ARAC</name>
<dbReference type="InterPro" id="IPR036075">
    <property type="entry name" value="ARMT-1-like_metal-bd_sf"/>
</dbReference>
<dbReference type="EMBL" id="JAFNEN010000109">
    <property type="protein sequence ID" value="KAG8194117.1"/>
    <property type="molecule type" value="Genomic_DNA"/>
</dbReference>
<dbReference type="GO" id="GO:0032259">
    <property type="term" value="P:methylation"/>
    <property type="evidence" value="ECO:0007669"/>
    <property type="project" value="UniProtKB-KW"/>
</dbReference>
<evidence type="ECO:0000259" key="11">
    <source>
        <dbReference type="Pfam" id="PF01937"/>
    </source>
</evidence>
<dbReference type="GO" id="GO:0016791">
    <property type="term" value="F:phosphatase activity"/>
    <property type="evidence" value="ECO:0007669"/>
    <property type="project" value="TreeGrafter"/>
</dbReference>
<keyword evidence="10" id="KW-0808">Transferase</keyword>
<dbReference type="GO" id="GO:0051998">
    <property type="term" value="F:protein carboxyl O-methyltransferase activity"/>
    <property type="evidence" value="ECO:0007669"/>
    <property type="project" value="UniProtKB-UniRule"/>
</dbReference>
<comment type="cofactor">
    <cofactor evidence="10">
        <name>Mn(2+)</name>
        <dbReference type="ChEBI" id="CHEBI:29035"/>
    </cofactor>
    <cofactor evidence="10">
        <name>Ni(2+)</name>
        <dbReference type="ChEBI" id="CHEBI:49786"/>
    </cofactor>
</comment>
<dbReference type="GO" id="GO:0016462">
    <property type="term" value="F:pyrophosphatase activity"/>
    <property type="evidence" value="ECO:0007669"/>
    <property type="project" value="UniProtKB-ARBA"/>
</dbReference>
<sequence length="445" mass="51011">MSGQINNNKKCLPAHYSGKFKGSFAYLTIKDRLPVILVKVVDVMCQSRSSLAETYGEVAVEDSKAIVGRLSALQNEMVTNKLIKPLVSDGPDVDQWNDYLNKQEEIYGFQPAWFESSWLYAECYFYRRIKQAFELSSVLKDFDPFHKQKEESLLPTMDSVAHLCSSVTDALTNVDKNNKADTFNLFKKFLEASLWGNRCDLSISAGKENVKHSDQLTQLDELRTNILANDIDTIWQVLQEANYSSQEVNIDFVLDNAGFELFCDLCFMHFLQSANLVNKINIHVKTMPWFVSDTLEKDIHWLLETLAKSNNENLINFSKKILERLESRDWVIVNEGFWTLPHDYSEMKDADLQLYERLSQSDLIILKGDLNYRKLTGDRQWEETTPFRAALNGFEPTALATLRTIKADVVVGLKTGISEKISTISENWKFTGDYAVIQCFKKNCT</sequence>
<evidence type="ECO:0000256" key="10">
    <source>
        <dbReference type="RuleBase" id="RU367030"/>
    </source>
</evidence>
<accession>A0AAV6VDM4</accession>
<keyword evidence="7 10" id="KW-0464">Manganese</keyword>
<evidence type="ECO:0000256" key="1">
    <source>
        <dbReference type="ARBA" id="ARBA00000807"/>
    </source>
</evidence>
<comment type="domain">
    <text evidence="10">Subfamily III proteins have a conserved RTxK motif about 40-50 residues from the C-terminus; the threonine may be replaced by serine or cysteine.</text>
</comment>
<evidence type="ECO:0000256" key="7">
    <source>
        <dbReference type="ARBA" id="ARBA00023211"/>
    </source>
</evidence>
<evidence type="ECO:0000256" key="9">
    <source>
        <dbReference type="ARBA" id="ARBA00048809"/>
    </source>
</evidence>
<comment type="function">
    <text evidence="8 10">Metal-dependent phosphatase that shows phosphatase activity against several substrates, including fructose-1-phosphate and fructose-6-phosphate. Its preference for fructose-1-phosphate, a strong glycating agent that causes DNA damage rather than a canonical yeast metabolite, suggests a damage-control function in hexose phosphate metabolism. Has also been shown to have O-methyltransferase activity that methylates glutamate residues of target proteins to form gamma-glutamyl methyl ester residues. Possibly methylates PCNA, suggesting it is involved in the DNA damage response.</text>
</comment>
<gene>
    <name evidence="12" type="ORF">JTE90_003056</name>
</gene>
<evidence type="ECO:0000313" key="13">
    <source>
        <dbReference type="Proteomes" id="UP000827092"/>
    </source>
</evidence>
<feature type="domain" description="Damage-control phosphatase ARMT1-like metal-binding" evidence="11">
    <location>
        <begin position="28"/>
        <end position="417"/>
    </location>
</feature>
<dbReference type="GO" id="GO:0046872">
    <property type="term" value="F:metal ion binding"/>
    <property type="evidence" value="ECO:0007669"/>
    <property type="project" value="UniProtKB-UniRule"/>
</dbReference>
<comment type="catalytic activity">
    <reaction evidence="1 10">
        <text>L-glutamyl-[protein] + S-adenosyl-L-methionine = [protein]-L-glutamate 5-O-methyl ester + S-adenosyl-L-homocysteine</text>
        <dbReference type="Rhea" id="RHEA:24452"/>
        <dbReference type="Rhea" id="RHEA-COMP:10208"/>
        <dbReference type="Rhea" id="RHEA-COMP:10311"/>
        <dbReference type="ChEBI" id="CHEBI:29973"/>
        <dbReference type="ChEBI" id="CHEBI:57856"/>
        <dbReference type="ChEBI" id="CHEBI:59789"/>
        <dbReference type="ChEBI" id="CHEBI:82795"/>
    </reaction>
</comment>
<protein>
    <recommendedName>
        <fullName evidence="10">Sugar phosphate phosphatase</fullName>
        <ecNumber evidence="10">2.1.1.-</ecNumber>
        <ecNumber evidence="10">3.1.3.-</ecNumber>
    </recommendedName>
</protein>
<keyword evidence="13" id="KW-1185">Reference proteome</keyword>
<dbReference type="GO" id="GO:0030643">
    <property type="term" value="P:intracellular phosphate ion homeostasis"/>
    <property type="evidence" value="ECO:0007669"/>
    <property type="project" value="UniProtKB-ARBA"/>
</dbReference>
<evidence type="ECO:0000313" key="12">
    <source>
        <dbReference type="EMBL" id="KAG8194117.1"/>
    </source>
</evidence>
<dbReference type="EC" id="2.1.1.-" evidence="10"/>
<keyword evidence="5 10" id="KW-0479">Metal-binding</keyword>
<dbReference type="EC" id="3.1.3.-" evidence="10"/>
<dbReference type="InterPro" id="IPR002791">
    <property type="entry name" value="ARMT1-like_metal-bd"/>
</dbReference>
<comment type="catalytic activity">
    <reaction evidence="9 10">
        <text>beta-D-fructose 6-phosphate = dihydroxyacetone + D-glyceraldehyde 3-phosphate</text>
        <dbReference type="Rhea" id="RHEA:28002"/>
        <dbReference type="ChEBI" id="CHEBI:16016"/>
        <dbReference type="ChEBI" id="CHEBI:57634"/>
        <dbReference type="ChEBI" id="CHEBI:59776"/>
    </reaction>
</comment>
<dbReference type="Gene3D" id="3.40.50.10880">
    <property type="entry name" value="Uncharacterised protein PF01937, DUF89, domain 3"/>
    <property type="match status" value="1"/>
</dbReference>
<organism evidence="12 13">
    <name type="scientific">Oedothorax gibbosus</name>
    <dbReference type="NCBI Taxonomy" id="931172"/>
    <lineage>
        <taxon>Eukaryota</taxon>
        <taxon>Metazoa</taxon>
        <taxon>Ecdysozoa</taxon>
        <taxon>Arthropoda</taxon>
        <taxon>Chelicerata</taxon>
        <taxon>Arachnida</taxon>
        <taxon>Araneae</taxon>
        <taxon>Araneomorphae</taxon>
        <taxon>Entelegynae</taxon>
        <taxon>Araneoidea</taxon>
        <taxon>Linyphiidae</taxon>
        <taxon>Erigoninae</taxon>
        <taxon>Oedothorax</taxon>
    </lineage>
</organism>
<keyword evidence="4" id="KW-0533">Nickel</keyword>
<evidence type="ECO:0000256" key="6">
    <source>
        <dbReference type="ARBA" id="ARBA00022801"/>
    </source>
</evidence>
<dbReference type="Gene3D" id="1.20.930.60">
    <property type="match status" value="1"/>
</dbReference>
<keyword evidence="6 10" id="KW-0378">Hydrolase</keyword>
<dbReference type="FunFam" id="3.40.50.10880:FF:000005">
    <property type="entry name" value="DUF89-domain-containing protein"/>
    <property type="match status" value="1"/>
</dbReference>